<name>A0A0F9PL68_9ZZZZ</name>
<reference evidence="1" key="1">
    <citation type="journal article" date="2015" name="Nature">
        <title>Complex archaea that bridge the gap between prokaryotes and eukaryotes.</title>
        <authorList>
            <person name="Spang A."/>
            <person name="Saw J.H."/>
            <person name="Jorgensen S.L."/>
            <person name="Zaremba-Niedzwiedzka K."/>
            <person name="Martijn J."/>
            <person name="Lind A.E."/>
            <person name="van Eijk R."/>
            <person name="Schleper C."/>
            <person name="Guy L."/>
            <person name="Ettema T.J."/>
        </authorList>
    </citation>
    <scope>NUCLEOTIDE SEQUENCE</scope>
</reference>
<dbReference type="AlphaFoldDB" id="A0A0F9PL68"/>
<comment type="caution">
    <text evidence="1">The sequence shown here is derived from an EMBL/GenBank/DDBJ whole genome shotgun (WGS) entry which is preliminary data.</text>
</comment>
<proteinExistence type="predicted"/>
<protein>
    <recommendedName>
        <fullName evidence="2">Leucine-rich repeat domain-containing protein</fullName>
    </recommendedName>
</protein>
<dbReference type="EMBL" id="LAZR01002813">
    <property type="protein sequence ID" value="KKN25297.1"/>
    <property type="molecule type" value="Genomic_DNA"/>
</dbReference>
<gene>
    <name evidence="1" type="ORF">LCGC14_0886260</name>
</gene>
<organism evidence="1">
    <name type="scientific">marine sediment metagenome</name>
    <dbReference type="NCBI Taxonomy" id="412755"/>
    <lineage>
        <taxon>unclassified sequences</taxon>
        <taxon>metagenomes</taxon>
        <taxon>ecological metagenomes</taxon>
    </lineage>
</organism>
<evidence type="ECO:0000313" key="1">
    <source>
        <dbReference type="EMBL" id="KKN25297.1"/>
    </source>
</evidence>
<accession>A0A0F9PL68</accession>
<evidence type="ECO:0008006" key="2">
    <source>
        <dbReference type="Google" id="ProtNLM"/>
    </source>
</evidence>
<sequence length="284" mass="33552">MTVREFVVNNMITLKLEDGKTNLYVNGKLYIHCKYLILNIPVNEVEKFEDIKSIEEAAEKLKSTEEPGWELKYDISPEEEFFGHCSNLQAWAENGYDSRILHYSLSFSLLQELAEKDPQARLTLKEEIAKRLESESQSVVDYLHETELIYLLSYEMLLEGLVDPEDLEILKEAELEIGERFYYDRHLEIGYFGYEGIVEILSKYNNQSNELRIVPMNFFDLENKFISFLRFESEIQIIPKALCKLKHLKHIVFADFSRIKHIPRQLKNVEFFDIKNDKKINFKS</sequence>